<dbReference type="OrthoDB" id="1929599at2759"/>
<keyword evidence="5" id="KW-1185">Reference proteome</keyword>
<dbReference type="PANTHER" id="PTHR31680:SF4">
    <property type="entry name" value="LONGIFOLIA PROTEIN"/>
    <property type="match status" value="1"/>
</dbReference>
<feature type="compositionally biased region" description="Polar residues" evidence="1">
    <location>
        <begin position="620"/>
        <end position="644"/>
    </location>
</feature>
<feature type="compositionally biased region" description="Polar residues" evidence="1">
    <location>
        <begin position="378"/>
        <end position="397"/>
    </location>
</feature>
<feature type="compositionally biased region" description="Basic residues" evidence="1">
    <location>
        <begin position="516"/>
        <end position="525"/>
    </location>
</feature>
<feature type="domain" description="DUF4378" evidence="2">
    <location>
        <begin position="900"/>
        <end position="1063"/>
    </location>
</feature>
<evidence type="ECO:0000259" key="3">
    <source>
        <dbReference type="Pfam" id="PF14383"/>
    </source>
</evidence>
<feature type="compositionally biased region" description="Polar residues" evidence="1">
    <location>
        <begin position="311"/>
        <end position="329"/>
    </location>
</feature>
<feature type="region of interest" description="Disordered" evidence="1">
    <location>
        <begin position="283"/>
        <end position="329"/>
    </location>
</feature>
<dbReference type="EMBL" id="JABCRI010000018">
    <property type="protein sequence ID" value="KAF8389921.1"/>
    <property type="molecule type" value="Genomic_DNA"/>
</dbReference>
<dbReference type="AlphaFoldDB" id="A0A834YMW3"/>
<dbReference type="InterPro" id="IPR033334">
    <property type="entry name" value="LNG1/2"/>
</dbReference>
<accession>A0A834YMW3</accession>
<evidence type="ECO:0000256" key="1">
    <source>
        <dbReference type="SAM" id="MobiDB-lite"/>
    </source>
</evidence>
<protein>
    <recommendedName>
        <fullName evidence="6">DUF4378 domain-containing protein</fullName>
    </recommendedName>
</protein>
<dbReference type="InterPro" id="IPR032795">
    <property type="entry name" value="DUF3741-assoc"/>
</dbReference>
<evidence type="ECO:0000259" key="2">
    <source>
        <dbReference type="Pfam" id="PF14309"/>
    </source>
</evidence>
<feature type="region of interest" description="Disordered" evidence="1">
    <location>
        <begin position="576"/>
        <end position="717"/>
    </location>
</feature>
<organism evidence="4 5">
    <name type="scientific">Tetracentron sinense</name>
    <name type="common">Spur-leaf</name>
    <dbReference type="NCBI Taxonomy" id="13715"/>
    <lineage>
        <taxon>Eukaryota</taxon>
        <taxon>Viridiplantae</taxon>
        <taxon>Streptophyta</taxon>
        <taxon>Embryophyta</taxon>
        <taxon>Tracheophyta</taxon>
        <taxon>Spermatophyta</taxon>
        <taxon>Magnoliopsida</taxon>
        <taxon>Trochodendrales</taxon>
        <taxon>Trochodendraceae</taxon>
        <taxon>Tetracentron</taxon>
    </lineage>
</organism>
<sequence>MSAKLLHGLTDDNPDLQKQIGCMTGIFQIFDRHHNLTGRRINGHGHKRLPPGHSNFNSGNLGMEINNEKNLKNINENQRASTESSKASFSSSSCSSPFSSSDCNKAAQPEHPFFNQTILPETRSRYLPANETNASPQLGRQSLHLRDVVKDSIYREARGLSIKTTTKEEAVGCRVKHRDSPRPLQLSKSVDGSYKMGINGKPRVPVDLHESLKVLTNLREAPWNFNEAREPSRSSYEEDRSSLSVPKDAPRFSYDGRDIHCPFFESQDSLKSTTKLKELPRLSLDSREGSMRGYKSNSKSKSISRDLQRGIGNSNNRIPNLQQESGTQKRLPSVVAKLMGLEALPDSMSAIEGQIKTYQGGDHNSFSRSSKTHDKSEQNQISGSSRSFQKNPVSPQLRNPEAMKPISSSRFPIKPAPWRQPDSGRGYQRPAFKNCEAPARVPNSSPSVYSEIEKRLKELEFEHTGKDLRVVKQILEAMQVKRLSETKKEDQALNLVSQRNYNGLNYTNLDLSPRLAKQRNPKNNRRTSATIKGASPPRTFESTIVIIKPAKLIEKSHIPASSPIPFDSLTGLRKLQSGDSADRRNGLVNQTAQDVTPKNNHRDTANRALSSMDKKINRRTLVSTQTSTRPQNFPRENTTSTGSVSPRLRHKKLELEKRSRPPIPSSDSSNPRRQSCRQPTESGSPGGKCRPKSPILQQSDDQLSEISSETRNLSHQGDAISVCSESSISLASQTDTEFTSADQTAESNDIFFQQGIKSLSRKVANYSGFSLKQEKPTPRLSADGLLAELATVAPEQPSPVSVLDASFYRDDLPSPVKKISIAFKDDKSQNSDDNPGGGGWNPVDLNHITDSMRQNLSSEINHKKLESIDHLLQKLRQLNLNYNEATTDYIASLCKNTNRDHRYISEILLASGLLLRGLCSRLTTIQLHPSGHPINPDLFFVLEQTRASTTLPKDEHSCEKVARLKPYQEKLHRKLVFDTVNEILVRKLALVTPLPEPFRPDKLAGRTLSTQQLLKELCSGIEQLQANNSECSLDDEDVRDFHGEVSGIVLDVERLVFKDLVDEIVSGEVANMRAKSSRRCRQLFAK</sequence>
<proteinExistence type="predicted"/>
<dbReference type="GO" id="GO:0051513">
    <property type="term" value="P:regulation of monopolar cell growth"/>
    <property type="evidence" value="ECO:0007669"/>
    <property type="project" value="InterPro"/>
</dbReference>
<dbReference type="PANTHER" id="PTHR31680">
    <property type="entry name" value="LONGIFOLIA PROTEIN"/>
    <property type="match status" value="1"/>
</dbReference>
<feature type="region of interest" description="Disordered" evidence="1">
    <location>
        <begin position="823"/>
        <end position="844"/>
    </location>
</feature>
<dbReference type="OMA" id="KPECCLE"/>
<evidence type="ECO:0008006" key="6">
    <source>
        <dbReference type="Google" id="ProtNLM"/>
    </source>
</evidence>
<comment type="caution">
    <text evidence="4">The sequence shown here is derived from an EMBL/GenBank/DDBJ whole genome shotgun (WGS) entry which is preliminary data.</text>
</comment>
<dbReference type="InterPro" id="IPR025486">
    <property type="entry name" value="DUF4378"/>
</dbReference>
<feature type="compositionally biased region" description="Polar residues" evidence="1">
    <location>
        <begin position="695"/>
        <end position="715"/>
    </location>
</feature>
<feature type="region of interest" description="Disordered" evidence="1">
    <location>
        <begin position="227"/>
        <end position="249"/>
    </location>
</feature>
<dbReference type="Proteomes" id="UP000655225">
    <property type="component" value="Unassembled WGS sequence"/>
</dbReference>
<dbReference type="Pfam" id="PF14383">
    <property type="entry name" value="VARLMGL"/>
    <property type="match status" value="1"/>
</dbReference>
<feature type="region of interest" description="Disordered" evidence="1">
    <location>
        <begin position="516"/>
        <end position="536"/>
    </location>
</feature>
<reference evidence="4 5" key="1">
    <citation type="submission" date="2020-04" db="EMBL/GenBank/DDBJ databases">
        <title>Plant Genome Project.</title>
        <authorList>
            <person name="Zhang R.-G."/>
        </authorList>
    </citation>
    <scope>NUCLEOTIDE SEQUENCE [LARGE SCALE GENOMIC DNA]</scope>
    <source>
        <strain evidence="4">YNK0</strain>
        <tissue evidence="4">Leaf</tissue>
    </source>
</reference>
<feature type="compositionally biased region" description="Polar residues" evidence="1">
    <location>
        <begin position="587"/>
        <end position="598"/>
    </location>
</feature>
<feature type="compositionally biased region" description="Basic and acidic residues" evidence="1">
    <location>
        <begin position="227"/>
        <end position="241"/>
    </location>
</feature>
<evidence type="ECO:0000313" key="5">
    <source>
        <dbReference type="Proteomes" id="UP000655225"/>
    </source>
</evidence>
<dbReference type="Pfam" id="PF14309">
    <property type="entry name" value="DUF4378"/>
    <property type="match status" value="1"/>
</dbReference>
<feature type="region of interest" description="Disordered" evidence="1">
    <location>
        <begin position="359"/>
        <end position="430"/>
    </location>
</feature>
<gene>
    <name evidence="4" type="ORF">HHK36_024440</name>
</gene>
<evidence type="ECO:0000313" key="4">
    <source>
        <dbReference type="EMBL" id="KAF8389921.1"/>
    </source>
</evidence>
<feature type="domain" description="DUF3741" evidence="3">
    <location>
        <begin position="326"/>
        <end position="347"/>
    </location>
</feature>
<name>A0A834YMW3_TETSI</name>